<dbReference type="PROSITE" id="PS00108">
    <property type="entry name" value="PROTEIN_KINASE_ST"/>
    <property type="match status" value="1"/>
</dbReference>
<feature type="domain" description="Protein kinase" evidence="2">
    <location>
        <begin position="367"/>
        <end position="686"/>
    </location>
</feature>
<dbReference type="GO" id="GO:0005886">
    <property type="term" value="C:plasma membrane"/>
    <property type="evidence" value="ECO:0007669"/>
    <property type="project" value="TreeGrafter"/>
</dbReference>
<feature type="region of interest" description="Disordered" evidence="1">
    <location>
        <begin position="315"/>
        <end position="482"/>
    </location>
</feature>
<proteinExistence type="predicted"/>
<name>A0AAV7ETN1_ARIFI</name>
<dbReference type="PROSITE" id="PS50011">
    <property type="entry name" value="PROTEIN_KINASE_DOM"/>
    <property type="match status" value="1"/>
</dbReference>
<feature type="compositionally biased region" description="Basic and acidic residues" evidence="1">
    <location>
        <begin position="409"/>
        <end position="431"/>
    </location>
</feature>
<evidence type="ECO:0000259" key="2">
    <source>
        <dbReference type="PROSITE" id="PS50011"/>
    </source>
</evidence>
<feature type="compositionally biased region" description="Basic and acidic residues" evidence="1">
    <location>
        <begin position="1"/>
        <end position="20"/>
    </location>
</feature>
<feature type="region of interest" description="Disordered" evidence="1">
    <location>
        <begin position="156"/>
        <end position="286"/>
    </location>
</feature>
<feature type="compositionally biased region" description="Low complexity" evidence="1">
    <location>
        <begin position="32"/>
        <end position="42"/>
    </location>
</feature>
<evidence type="ECO:0000313" key="3">
    <source>
        <dbReference type="EMBL" id="KAG9450633.1"/>
    </source>
</evidence>
<feature type="compositionally biased region" description="Basic residues" evidence="1">
    <location>
        <begin position="168"/>
        <end position="177"/>
    </location>
</feature>
<evidence type="ECO:0000256" key="1">
    <source>
        <dbReference type="SAM" id="MobiDB-lite"/>
    </source>
</evidence>
<dbReference type="PANTHER" id="PTHR27003:SF106">
    <property type="entry name" value="OS06G0126250 PROTEIN"/>
    <property type="match status" value="1"/>
</dbReference>
<evidence type="ECO:0000313" key="4">
    <source>
        <dbReference type="Proteomes" id="UP000825729"/>
    </source>
</evidence>
<dbReference type="InterPro" id="IPR045272">
    <property type="entry name" value="ANXUR1/2-like"/>
</dbReference>
<feature type="compositionally biased region" description="Basic and acidic residues" evidence="1">
    <location>
        <begin position="321"/>
        <end position="345"/>
    </location>
</feature>
<dbReference type="FunFam" id="1.10.510.10:FF:000058">
    <property type="entry name" value="Receptor-like protein kinase FERONIA"/>
    <property type="match status" value="1"/>
</dbReference>
<accession>A0AAV7ETN1</accession>
<feature type="compositionally biased region" description="Basic and acidic residues" evidence="1">
    <location>
        <begin position="265"/>
        <end position="281"/>
    </location>
</feature>
<dbReference type="GO" id="GO:0004714">
    <property type="term" value="F:transmembrane receptor protein tyrosine kinase activity"/>
    <property type="evidence" value="ECO:0007669"/>
    <property type="project" value="InterPro"/>
</dbReference>
<dbReference type="EMBL" id="JAINDJ010000004">
    <property type="protein sequence ID" value="KAG9450633.1"/>
    <property type="molecule type" value="Genomic_DNA"/>
</dbReference>
<dbReference type="Proteomes" id="UP000825729">
    <property type="component" value="Unassembled WGS sequence"/>
</dbReference>
<feature type="region of interest" description="Disordered" evidence="1">
    <location>
        <begin position="1"/>
        <end position="42"/>
    </location>
</feature>
<feature type="compositionally biased region" description="Low complexity" evidence="1">
    <location>
        <begin position="360"/>
        <end position="370"/>
    </location>
</feature>
<dbReference type="InterPro" id="IPR011009">
    <property type="entry name" value="Kinase-like_dom_sf"/>
</dbReference>
<protein>
    <recommendedName>
        <fullName evidence="2">Protein kinase domain-containing protein</fullName>
    </recommendedName>
</protein>
<dbReference type="SMART" id="SM00220">
    <property type="entry name" value="S_TKc"/>
    <property type="match status" value="1"/>
</dbReference>
<dbReference type="AlphaFoldDB" id="A0AAV7ETN1"/>
<organism evidence="3 4">
    <name type="scientific">Aristolochia fimbriata</name>
    <name type="common">White veined hardy Dutchman's pipe vine</name>
    <dbReference type="NCBI Taxonomy" id="158543"/>
    <lineage>
        <taxon>Eukaryota</taxon>
        <taxon>Viridiplantae</taxon>
        <taxon>Streptophyta</taxon>
        <taxon>Embryophyta</taxon>
        <taxon>Tracheophyta</taxon>
        <taxon>Spermatophyta</taxon>
        <taxon>Magnoliopsida</taxon>
        <taxon>Magnoliidae</taxon>
        <taxon>Piperales</taxon>
        <taxon>Aristolochiaceae</taxon>
        <taxon>Aristolochia</taxon>
    </lineage>
</organism>
<comment type="caution">
    <text evidence="3">The sequence shown here is derived from an EMBL/GenBank/DDBJ whole genome shotgun (WGS) entry which is preliminary data.</text>
</comment>
<dbReference type="Gene3D" id="1.10.510.10">
    <property type="entry name" value="Transferase(Phosphotransferase) domain 1"/>
    <property type="match status" value="1"/>
</dbReference>
<dbReference type="InterPro" id="IPR000719">
    <property type="entry name" value="Prot_kinase_dom"/>
</dbReference>
<dbReference type="Pfam" id="PF07714">
    <property type="entry name" value="PK_Tyr_Ser-Thr"/>
    <property type="match status" value="1"/>
</dbReference>
<gene>
    <name evidence="3" type="ORF">H6P81_010598</name>
</gene>
<dbReference type="PANTHER" id="PTHR27003">
    <property type="entry name" value="OS07G0166700 PROTEIN"/>
    <property type="match status" value="1"/>
</dbReference>
<dbReference type="SUPFAM" id="SSF56112">
    <property type="entry name" value="Protein kinase-like (PK-like)"/>
    <property type="match status" value="1"/>
</dbReference>
<dbReference type="GO" id="GO:0005524">
    <property type="term" value="F:ATP binding"/>
    <property type="evidence" value="ECO:0007669"/>
    <property type="project" value="InterPro"/>
</dbReference>
<dbReference type="InterPro" id="IPR008271">
    <property type="entry name" value="Ser/Thr_kinase_AS"/>
</dbReference>
<feature type="compositionally biased region" description="Basic and acidic residues" evidence="1">
    <location>
        <begin position="209"/>
        <end position="219"/>
    </location>
</feature>
<feature type="region of interest" description="Disordered" evidence="1">
    <location>
        <begin position="63"/>
        <end position="110"/>
    </location>
</feature>
<dbReference type="InterPro" id="IPR001245">
    <property type="entry name" value="Ser-Thr/Tyr_kinase_cat_dom"/>
</dbReference>
<feature type="compositionally biased region" description="Basic residues" evidence="1">
    <location>
        <begin position="379"/>
        <end position="388"/>
    </location>
</feature>
<sequence length="770" mass="87001">MEKFEERCAISGKSDGEKISSGHRVKRRGGALASPFSRGGSSSSVAAAAAAALLLFALSSPPPPRGRRSLCPLRPSRPLPRRLRRPRQCQPSRRPSIQVRQGDRASSLRQGRYQRLGAPRREYHTLANLPLRQNILPGGEIFLPRLPGRVALGSAPFLPDEQPGVRPHPCRLLRLHRGDRPPPQLQRRRRRVLVREGVPPQRHRRAVLRHPDPDAELRRVPQRRRVRLRPRRPHRRRRHHRRPHVRVRRAHVQRLPDRPPGQRRRAGDHPAERLPRTELGHRLPVPVRELHRARRLRLPERRQVPDRVLPLNRPQLGLRLRRPDGRRPRREAQLQHHLEPRREPGVRLPRPPPLLRHRQQGPQRPLLQRLPQREDGHLRPRPVLRHLRSGGAVLQGLRAQHLRRHRPDHRPGGAHEREHGEGERDPERGGGAEDQQQGGELGRGVRGRRAVGVGRVEPGHRGGAGVRDDVRGLRGPGGDGVQVVEEAPGVGEKDHLYGKDENMPRLPWKQRLEICIGAARGLHYLHTGAAQGIIHRDVKTTNILLDENFVAKVADFGLSKNAPTMEQTHVSTAVKGSFGYLDPEYFRRQQLTDKSDVYSFGVVLLEALCARPAINPALPREQVNLAEWAMQWKRKGLLEKILDSHLVGDINPESMKKFAEAAEKCLAEHGVDRPSMGDVLWNLEYALQLQETALQAKKEEEKLSSPATITATPVEHVTQAPRLPPDSDSDEEDNRRPAGQHQMPPAHVVENSGTALASELFSQLGGIQGR</sequence>
<keyword evidence="4" id="KW-1185">Reference proteome</keyword>
<reference evidence="3 4" key="1">
    <citation type="submission" date="2021-07" db="EMBL/GenBank/DDBJ databases">
        <title>The Aristolochia fimbriata genome: insights into angiosperm evolution, floral development and chemical biosynthesis.</title>
        <authorList>
            <person name="Jiao Y."/>
        </authorList>
    </citation>
    <scope>NUCLEOTIDE SEQUENCE [LARGE SCALE GENOMIC DNA]</scope>
    <source>
        <strain evidence="3">IBCAS-2021</strain>
        <tissue evidence="3">Leaf</tissue>
    </source>
</reference>
<dbReference type="GO" id="GO:0009506">
    <property type="term" value="C:plasmodesma"/>
    <property type="evidence" value="ECO:0007669"/>
    <property type="project" value="TreeGrafter"/>
</dbReference>
<feature type="region of interest" description="Disordered" evidence="1">
    <location>
        <begin position="698"/>
        <end position="754"/>
    </location>
</feature>
<feature type="compositionally biased region" description="Basic residues" evidence="1">
    <location>
        <begin position="220"/>
        <end position="252"/>
    </location>
</feature>